<dbReference type="EMBL" id="PDCK01000045">
    <property type="protein sequence ID" value="PRQ18782.1"/>
    <property type="molecule type" value="Genomic_DNA"/>
</dbReference>
<proteinExistence type="predicted"/>
<reference evidence="1 2" key="1">
    <citation type="journal article" date="2018" name="Nat. Genet.">
        <title>The Rosa genome provides new insights in the design of modern roses.</title>
        <authorList>
            <person name="Bendahmane M."/>
        </authorList>
    </citation>
    <scope>NUCLEOTIDE SEQUENCE [LARGE SCALE GENOMIC DNA]</scope>
    <source>
        <strain evidence="2">cv. Old Blush</strain>
    </source>
</reference>
<gene>
    <name evidence="1" type="ORF">RchiOBHm_Chr7g0209891</name>
</gene>
<evidence type="ECO:0000313" key="2">
    <source>
        <dbReference type="Proteomes" id="UP000238479"/>
    </source>
</evidence>
<keyword evidence="2" id="KW-1185">Reference proteome</keyword>
<dbReference type="AlphaFoldDB" id="A0A2P6PA42"/>
<organism evidence="1 2">
    <name type="scientific">Rosa chinensis</name>
    <name type="common">China rose</name>
    <dbReference type="NCBI Taxonomy" id="74649"/>
    <lineage>
        <taxon>Eukaryota</taxon>
        <taxon>Viridiplantae</taxon>
        <taxon>Streptophyta</taxon>
        <taxon>Embryophyta</taxon>
        <taxon>Tracheophyta</taxon>
        <taxon>Spermatophyta</taxon>
        <taxon>Magnoliopsida</taxon>
        <taxon>eudicotyledons</taxon>
        <taxon>Gunneridae</taxon>
        <taxon>Pentapetalae</taxon>
        <taxon>rosids</taxon>
        <taxon>fabids</taxon>
        <taxon>Rosales</taxon>
        <taxon>Rosaceae</taxon>
        <taxon>Rosoideae</taxon>
        <taxon>Rosoideae incertae sedis</taxon>
        <taxon>Rosa</taxon>
    </lineage>
</organism>
<evidence type="ECO:0000313" key="1">
    <source>
        <dbReference type="EMBL" id="PRQ18782.1"/>
    </source>
</evidence>
<sequence length="64" mass="6716">MGVVIIEKPLLGNEGPTFGSQQPGNAVGFGVNKSKTSVQTTQTRRAWCAVTVGLKLFSSLSHAL</sequence>
<dbReference type="Proteomes" id="UP000238479">
    <property type="component" value="Chromosome 7"/>
</dbReference>
<name>A0A2P6PA42_ROSCH</name>
<dbReference type="Gramene" id="PRQ18782">
    <property type="protein sequence ID" value="PRQ18782"/>
    <property type="gene ID" value="RchiOBHm_Chr7g0209891"/>
</dbReference>
<protein>
    <submittedName>
        <fullName evidence="1">Uncharacterized protein</fullName>
    </submittedName>
</protein>
<comment type="caution">
    <text evidence="1">The sequence shown here is derived from an EMBL/GenBank/DDBJ whole genome shotgun (WGS) entry which is preliminary data.</text>
</comment>
<accession>A0A2P6PA42</accession>